<dbReference type="GO" id="GO:0016491">
    <property type="term" value="F:oxidoreductase activity"/>
    <property type="evidence" value="ECO:0007669"/>
    <property type="project" value="UniProtKB-KW"/>
</dbReference>
<dbReference type="InterPro" id="IPR036812">
    <property type="entry name" value="NAD(P)_OxRdtase_dom_sf"/>
</dbReference>
<keyword evidence="1" id="KW-0560">Oxidoreductase</keyword>
<dbReference type="OrthoDB" id="9803483at2"/>
<dbReference type="CDD" id="cd19094">
    <property type="entry name" value="AKR_Tas-like"/>
    <property type="match status" value="1"/>
</dbReference>
<proteinExistence type="predicted"/>
<dbReference type="STRING" id="1672749.BJF92_02085"/>
<dbReference type="RefSeq" id="WP_075634409.1">
    <property type="nucleotide sequence ID" value="NZ_MKIO01000025.1"/>
</dbReference>
<dbReference type="InterPro" id="IPR023210">
    <property type="entry name" value="NADP_OxRdtase_dom"/>
</dbReference>
<dbReference type="AlphaFoldDB" id="A0A1Q9AL04"/>
<evidence type="ECO:0000313" key="4">
    <source>
        <dbReference type="Proteomes" id="UP000186143"/>
    </source>
</evidence>
<name>A0A1Q9AL04_9HYPH</name>
<feature type="domain" description="NADP-dependent oxidoreductase" evidence="2">
    <location>
        <begin position="15"/>
        <end position="339"/>
    </location>
</feature>
<comment type="caution">
    <text evidence="3">The sequence shown here is derived from an EMBL/GenBank/DDBJ whole genome shotgun (WGS) entry which is preliminary data.</text>
</comment>
<dbReference type="PANTHER" id="PTHR43364:SF4">
    <property type="entry name" value="NAD(P)-LINKED OXIDOREDUCTASE SUPERFAMILY PROTEIN"/>
    <property type="match status" value="1"/>
</dbReference>
<organism evidence="3 4">
    <name type="scientific">Xaviernesmea rhizosphaerae</name>
    <dbReference type="NCBI Taxonomy" id="1672749"/>
    <lineage>
        <taxon>Bacteria</taxon>
        <taxon>Pseudomonadati</taxon>
        <taxon>Pseudomonadota</taxon>
        <taxon>Alphaproteobacteria</taxon>
        <taxon>Hyphomicrobiales</taxon>
        <taxon>Rhizobiaceae</taxon>
        <taxon>Rhizobium/Agrobacterium group</taxon>
        <taxon>Xaviernesmea</taxon>
    </lineage>
</organism>
<evidence type="ECO:0000259" key="2">
    <source>
        <dbReference type="Pfam" id="PF00248"/>
    </source>
</evidence>
<evidence type="ECO:0000256" key="1">
    <source>
        <dbReference type="ARBA" id="ARBA00023002"/>
    </source>
</evidence>
<accession>A0A1Q9AL04</accession>
<reference evidence="3 4" key="1">
    <citation type="submission" date="2016-09" db="EMBL/GenBank/DDBJ databases">
        <title>Rhizobium sp. nov., a novel species isolated from the rice rhizosphere.</title>
        <authorList>
            <person name="Zhao J."/>
            <person name="Zhang X."/>
        </authorList>
    </citation>
    <scope>NUCLEOTIDE SEQUENCE [LARGE SCALE GENOMIC DNA]</scope>
    <source>
        <strain evidence="3 4">MH17</strain>
    </source>
</reference>
<evidence type="ECO:0000313" key="3">
    <source>
        <dbReference type="EMBL" id="OLP55924.1"/>
    </source>
</evidence>
<sequence>MKTHRLGRTDLVVSEICLGTMTWGTQNTPQEAFRQMDYALERGVNFFDTAELYPTTPPGPETYGDTESIIGDWLSTRRREDIILATKVAGPGRDYIRDNAPISPASINAALEESLKRLKTDYVDLYQLHWPNRMHYHFRRAWTYDPFADPGAARARDEMLENLEALDAHVKAGRIRAVGLSNDTVWGTQTMLTLAERHDLPRIATVQNEYNLLYRPFDLDFAELSRHEDVGLLAYSPLAAGLLTGKYLDGAVPEGSRLSINGDLGGRYTPRQEPAVRSYVELARKHGIDPATLAIAFCLTRPFMTSAIIGATTMEHLSKAIDAADITLSDDVLAGIAAIHRDYPMPI</sequence>
<dbReference type="PANTHER" id="PTHR43364">
    <property type="entry name" value="NADH-SPECIFIC METHYLGLYOXAL REDUCTASE-RELATED"/>
    <property type="match status" value="1"/>
</dbReference>
<dbReference type="SUPFAM" id="SSF51430">
    <property type="entry name" value="NAD(P)-linked oxidoreductase"/>
    <property type="match status" value="1"/>
</dbReference>
<dbReference type="Proteomes" id="UP000186143">
    <property type="component" value="Unassembled WGS sequence"/>
</dbReference>
<dbReference type="Pfam" id="PF00248">
    <property type="entry name" value="Aldo_ket_red"/>
    <property type="match status" value="1"/>
</dbReference>
<gene>
    <name evidence="3" type="ORF">BJF92_02085</name>
</gene>
<protein>
    <submittedName>
        <fullName evidence="3">Aldo/keto reductase</fullName>
    </submittedName>
</protein>
<dbReference type="Gene3D" id="3.20.20.100">
    <property type="entry name" value="NADP-dependent oxidoreductase domain"/>
    <property type="match status" value="1"/>
</dbReference>
<dbReference type="InterPro" id="IPR050523">
    <property type="entry name" value="AKR_Detox_Biosynth"/>
</dbReference>
<dbReference type="EMBL" id="MKIO01000025">
    <property type="protein sequence ID" value="OLP55924.1"/>
    <property type="molecule type" value="Genomic_DNA"/>
</dbReference>